<dbReference type="InterPro" id="IPR002509">
    <property type="entry name" value="NODB_dom"/>
</dbReference>
<feature type="domain" description="NodB homology" evidence="1">
    <location>
        <begin position="34"/>
        <end position="172"/>
    </location>
</feature>
<feature type="non-terminal residue" evidence="2">
    <location>
        <position position="1"/>
    </location>
</feature>
<evidence type="ECO:0000313" key="2">
    <source>
        <dbReference type="EMBL" id="EFX88070.1"/>
    </source>
</evidence>
<dbReference type="GO" id="GO:0016810">
    <property type="term" value="F:hydrolase activity, acting on carbon-nitrogen (but not peptide) bonds"/>
    <property type="evidence" value="ECO:0007669"/>
    <property type="project" value="InterPro"/>
</dbReference>
<reference evidence="2 3" key="1">
    <citation type="journal article" date="2011" name="Science">
        <title>The ecoresponsive genome of Daphnia pulex.</title>
        <authorList>
            <person name="Colbourne J.K."/>
            <person name="Pfrender M.E."/>
            <person name="Gilbert D."/>
            <person name="Thomas W.K."/>
            <person name="Tucker A."/>
            <person name="Oakley T.H."/>
            <person name="Tokishita S."/>
            <person name="Aerts A."/>
            <person name="Arnold G.J."/>
            <person name="Basu M.K."/>
            <person name="Bauer D.J."/>
            <person name="Caceres C.E."/>
            <person name="Carmel L."/>
            <person name="Casola C."/>
            <person name="Choi J.H."/>
            <person name="Detter J.C."/>
            <person name="Dong Q."/>
            <person name="Dusheyko S."/>
            <person name="Eads B.D."/>
            <person name="Frohlich T."/>
            <person name="Geiler-Samerotte K.A."/>
            <person name="Gerlach D."/>
            <person name="Hatcher P."/>
            <person name="Jogdeo S."/>
            <person name="Krijgsveld J."/>
            <person name="Kriventseva E.V."/>
            <person name="Kultz D."/>
            <person name="Laforsch C."/>
            <person name="Lindquist E."/>
            <person name="Lopez J."/>
            <person name="Manak J.R."/>
            <person name="Muller J."/>
            <person name="Pangilinan J."/>
            <person name="Patwardhan R.P."/>
            <person name="Pitluck S."/>
            <person name="Pritham E.J."/>
            <person name="Rechtsteiner A."/>
            <person name="Rho M."/>
            <person name="Rogozin I.B."/>
            <person name="Sakarya O."/>
            <person name="Salamov A."/>
            <person name="Schaack S."/>
            <person name="Shapiro H."/>
            <person name="Shiga Y."/>
            <person name="Skalitzky C."/>
            <person name="Smith Z."/>
            <person name="Souvorov A."/>
            <person name="Sung W."/>
            <person name="Tang Z."/>
            <person name="Tsuchiya D."/>
            <person name="Tu H."/>
            <person name="Vos H."/>
            <person name="Wang M."/>
            <person name="Wolf Y.I."/>
            <person name="Yamagata H."/>
            <person name="Yamada T."/>
            <person name="Ye Y."/>
            <person name="Shaw J.R."/>
            <person name="Andrews J."/>
            <person name="Crease T.J."/>
            <person name="Tang H."/>
            <person name="Lucas S.M."/>
            <person name="Robertson H.M."/>
            <person name="Bork P."/>
            <person name="Koonin E.V."/>
            <person name="Zdobnov E.M."/>
            <person name="Grigoriev I.V."/>
            <person name="Lynch M."/>
            <person name="Boore J.L."/>
        </authorList>
    </citation>
    <scope>NUCLEOTIDE SEQUENCE [LARGE SCALE GENOMIC DNA]</scope>
</reference>
<dbReference type="GO" id="GO:0005975">
    <property type="term" value="P:carbohydrate metabolic process"/>
    <property type="evidence" value="ECO:0007669"/>
    <property type="project" value="InterPro"/>
</dbReference>
<dbReference type="OMA" id="NNCAISA"/>
<keyword evidence="3" id="KW-1185">Reference proteome</keyword>
<dbReference type="EMBL" id="GL732526">
    <property type="protein sequence ID" value="EFX88070.1"/>
    <property type="molecule type" value="Genomic_DNA"/>
</dbReference>
<dbReference type="InterPro" id="IPR011330">
    <property type="entry name" value="Glyco_hydro/deAcase_b/a-brl"/>
</dbReference>
<proteinExistence type="predicted"/>
<dbReference type="Pfam" id="PF01522">
    <property type="entry name" value="Polysacc_deac_1"/>
    <property type="match status" value="1"/>
</dbReference>
<dbReference type="Gene3D" id="3.20.20.370">
    <property type="entry name" value="Glycoside hydrolase/deacetylase"/>
    <property type="match status" value="1"/>
</dbReference>
<dbReference type="PhylomeDB" id="E9FXF8"/>
<sequence length="407" mass="45952">LAFMEICFSTKCVLPDCLCMSKSPPMGLNPKEIPQIVFLTFDDALNYWMYPTYQQILGNRNNPNGCKIGMTFFVSHESGTGNTTGKNGTDYRLVNEFFNRGHEIASHSVTHKADFSYWKNTYVDFWEREAGRQRKIINIYANIPFDKIQGFRAPYLQTGGDATFIALNNLGMNFDSSLPSIKFSDPPVWPYTLDYGITQDCVIPPCGNETHPGFWDVPMVALQSGQNGSVCSMADSCLKSGNLTVQGVFDYFLFNFERYNKTRAPFGIYQHIYWIVNEAAVLEGFVKFLDYLTSLDYVYIIPVSKGIEWMRNPMTLEQMKVNNPFSCDPSSIEQAPCPEPQVCYYNESVPGGERSMGSCVPCPVEYPWLEDRSVSTTPFSPSAAALKQPEVIAVISSIFTIFGRWIL</sequence>
<dbReference type="KEGG" id="dpx:DAPPUDRAFT_41891"/>
<dbReference type="OrthoDB" id="504708at2759"/>
<dbReference type="InParanoid" id="E9FXF8"/>
<dbReference type="CDD" id="cd10975">
    <property type="entry name" value="CE4_CDA_like_2"/>
    <property type="match status" value="1"/>
</dbReference>
<protein>
    <recommendedName>
        <fullName evidence="1">NodB homology domain-containing protein</fullName>
    </recommendedName>
</protein>
<evidence type="ECO:0000259" key="1">
    <source>
        <dbReference type="Pfam" id="PF01522"/>
    </source>
</evidence>
<dbReference type="Proteomes" id="UP000000305">
    <property type="component" value="Unassembled WGS sequence"/>
</dbReference>
<dbReference type="HOGENOM" id="CLU_022576_0_0_1"/>
<evidence type="ECO:0000313" key="3">
    <source>
        <dbReference type="Proteomes" id="UP000000305"/>
    </source>
</evidence>
<name>E9FXF8_DAPPU</name>
<dbReference type="AlphaFoldDB" id="E9FXF8"/>
<dbReference type="eggNOG" id="ENOG502QW08">
    <property type="taxonomic scope" value="Eukaryota"/>
</dbReference>
<accession>E9FXF8</accession>
<dbReference type="SUPFAM" id="SSF88713">
    <property type="entry name" value="Glycoside hydrolase/deacetylase"/>
    <property type="match status" value="1"/>
</dbReference>
<dbReference type="PANTHER" id="PTHR45985:SF8">
    <property type="entry name" value="CHITIN DEACETYLASE-LIKE 9, ISOFORM A"/>
    <property type="match status" value="1"/>
</dbReference>
<organism evidence="2 3">
    <name type="scientific">Daphnia pulex</name>
    <name type="common">Water flea</name>
    <dbReference type="NCBI Taxonomy" id="6669"/>
    <lineage>
        <taxon>Eukaryota</taxon>
        <taxon>Metazoa</taxon>
        <taxon>Ecdysozoa</taxon>
        <taxon>Arthropoda</taxon>
        <taxon>Crustacea</taxon>
        <taxon>Branchiopoda</taxon>
        <taxon>Diplostraca</taxon>
        <taxon>Cladocera</taxon>
        <taxon>Anomopoda</taxon>
        <taxon>Daphniidae</taxon>
        <taxon>Daphnia</taxon>
    </lineage>
</organism>
<dbReference type="InterPro" id="IPR052740">
    <property type="entry name" value="CE4"/>
</dbReference>
<dbReference type="PANTHER" id="PTHR45985">
    <property type="match status" value="1"/>
</dbReference>
<gene>
    <name evidence="2" type="ORF">DAPPUDRAFT_41891</name>
</gene>